<organism evidence="4">
    <name type="scientific">freshwater metagenome</name>
    <dbReference type="NCBI Taxonomy" id="449393"/>
    <lineage>
        <taxon>unclassified sequences</taxon>
        <taxon>metagenomes</taxon>
        <taxon>ecological metagenomes</taxon>
    </lineage>
</organism>
<dbReference type="Pfam" id="PF01553">
    <property type="entry name" value="Acyltransferase"/>
    <property type="match status" value="1"/>
</dbReference>
<dbReference type="AlphaFoldDB" id="A0A6J6NFN7"/>
<dbReference type="SUPFAM" id="SSF69593">
    <property type="entry name" value="Glycerol-3-phosphate (1)-acyltransferase"/>
    <property type="match status" value="1"/>
</dbReference>
<evidence type="ECO:0000256" key="2">
    <source>
        <dbReference type="ARBA" id="ARBA00023315"/>
    </source>
</evidence>
<keyword evidence="2" id="KW-0012">Acyltransferase</keyword>
<dbReference type="SMART" id="SM00563">
    <property type="entry name" value="PlsC"/>
    <property type="match status" value="1"/>
</dbReference>
<feature type="domain" description="Phospholipid/glycerol acyltransferase" evidence="3">
    <location>
        <begin position="39"/>
        <end position="150"/>
    </location>
</feature>
<gene>
    <name evidence="4" type="ORF">UFOPK2399_00252</name>
</gene>
<keyword evidence="1" id="KW-0808">Transferase</keyword>
<accession>A0A6J6NFN7</accession>
<dbReference type="GO" id="GO:0006654">
    <property type="term" value="P:phosphatidic acid biosynthetic process"/>
    <property type="evidence" value="ECO:0007669"/>
    <property type="project" value="TreeGrafter"/>
</dbReference>
<protein>
    <submittedName>
        <fullName evidence="4">Unannotated protein</fullName>
    </submittedName>
</protein>
<evidence type="ECO:0000259" key="3">
    <source>
        <dbReference type="SMART" id="SM00563"/>
    </source>
</evidence>
<reference evidence="4" key="1">
    <citation type="submission" date="2020-05" db="EMBL/GenBank/DDBJ databases">
        <authorList>
            <person name="Chiriac C."/>
            <person name="Salcher M."/>
            <person name="Ghai R."/>
            <person name="Kavagutti S V."/>
        </authorList>
    </citation>
    <scope>NUCLEOTIDE SEQUENCE</scope>
</reference>
<name>A0A6J6NFN7_9ZZZZ</name>
<dbReference type="InterPro" id="IPR002123">
    <property type="entry name" value="Plipid/glycerol_acylTrfase"/>
</dbReference>
<dbReference type="EMBL" id="CAEZXP010000001">
    <property type="protein sequence ID" value="CAB4685420.1"/>
    <property type="molecule type" value="Genomic_DNA"/>
</dbReference>
<dbReference type="PANTHER" id="PTHR10434:SF11">
    <property type="entry name" value="1-ACYL-SN-GLYCEROL-3-PHOSPHATE ACYLTRANSFERASE"/>
    <property type="match status" value="1"/>
</dbReference>
<evidence type="ECO:0000313" key="4">
    <source>
        <dbReference type="EMBL" id="CAB4685420.1"/>
    </source>
</evidence>
<evidence type="ECO:0000256" key="1">
    <source>
        <dbReference type="ARBA" id="ARBA00022679"/>
    </source>
</evidence>
<proteinExistence type="predicted"/>
<dbReference type="PANTHER" id="PTHR10434">
    <property type="entry name" value="1-ACYL-SN-GLYCEROL-3-PHOSPHATE ACYLTRANSFERASE"/>
    <property type="match status" value="1"/>
</dbReference>
<dbReference type="GO" id="GO:0003841">
    <property type="term" value="F:1-acylglycerol-3-phosphate O-acyltransferase activity"/>
    <property type="evidence" value="ECO:0007669"/>
    <property type="project" value="TreeGrafter"/>
</dbReference>
<dbReference type="CDD" id="cd07989">
    <property type="entry name" value="LPLAT_AGPAT-like"/>
    <property type="match status" value="1"/>
</dbReference>
<sequence>MKRPPLYTFLERIGFRPWARTVYRISIDGAERVPTSGPVLLIANHESLIDPWFLALVTPRPVRYMAKAELFGIAPLRWIMNAFGTFPVERGTGDLSAFTRGEQLLRDGHVLGIFPQGTCLPFRERPWHRGAAKLALRTGATVIPVAIIGSERALRPAKFKLGLPKIRLIVGEPIEVATAKPTIAGARELTKTFEAAVEALREPFGAPNHAWYP</sequence>